<protein>
    <submittedName>
        <fullName evidence="1">Uncharacterized protein</fullName>
    </submittedName>
</protein>
<dbReference type="EMBL" id="AEKO01000011">
    <property type="protein sequence ID" value="EFQ58453.1"/>
    <property type="molecule type" value="Genomic_DNA"/>
</dbReference>
<evidence type="ECO:0000313" key="1">
    <source>
        <dbReference type="EMBL" id="EFQ58453.1"/>
    </source>
</evidence>
<dbReference type="AlphaFoldDB" id="E3CT74"/>
<dbReference type="Proteomes" id="UP000004896">
    <property type="component" value="Unassembled WGS sequence"/>
</dbReference>
<accession>E3CT74</accession>
<gene>
    <name evidence="1" type="ORF">HMPREF9192_0356</name>
</gene>
<sequence>MVAFRHAQIVKQKVPHPYKKDNKIDISCSQQLENLYTSYHYFLSTKSNLPIHLNMPK</sequence>
<name>E3CT74_STRVE</name>
<evidence type="ECO:0000313" key="2">
    <source>
        <dbReference type="Proteomes" id="UP000004896"/>
    </source>
</evidence>
<organism evidence="1 2">
    <name type="scientific">Streptococcus vestibularis F0396</name>
    <dbReference type="NCBI Taxonomy" id="904306"/>
    <lineage>
        <taxon>Bacteria</taxon>
        <taxon>Bacillati</taxon>
        <taxon>Bacillota</taxon>
        <taxon>Bacilli</taxon>
        <taxon>Lactobacillales</taxon>
        <taxon>Streptococcaceae</taxon>
        <taxon>Streptococcus</taxon>
    </lineage>
</organism>
<reference evidence="1 2" key="1">
    <citation type="submission" date="2010-10" db="EMBL/GenBank/DDBJ databases">
        <authorList>
            <person name="Durkin A.S."/>
            <person name="Madupu R."/>
            <person name="Torralba M."/>
            <person name="Gillis M."/>
            <person name="Methe B."/>
            <person name="Sutton G."/>
            <person name="Nelson K.E."/>
        </authorList>
    </citation>
    <scope>NUCLEOTIDE SEQUENCE [LARGE SCALE GENOMIC DNA]</scope>
    <source>
        <strain evidence="1 2">F0396</strain>
    </source>
</reference>
<comment type="caution">
    <text evidence="1">The sequence shown here is derived from an EMBL/GenBank/DDBJ whole genome shotgun (WGS) entry which is preliminary data.</text>
</comment>
<proteinExistence type="predicted"/>